<feature type="non-terminal residue" evidence="3">
    <location>
        <position position="199"/>
    </location>
</feature>
<dbReference type="GO" id="GO:0008757">
    <property type="term" value="F:S-adenosylmethionine-dependent methyltransferase activity"/>
    <property type="evidence" value="ECO:0007669"/>
    <property type="project" value="InterPro"/>
</dbReference>
<dbReference type="AlphaFoldDB" id="A0A383BHN2"/>
<name>A0A383BHN2_9ZZZZ</name>
<dbReference type="PANTHER" id="PTHR44068">
    <property type="entry name" value="ZGC:194242"/>
    <property type="match status" value="1"/>
</dbReference>
<reference evidence="3" key="1">
    <citation type="submission" date="2018-05" db="EMBL/GenBank/DDBJ databases">
        <authorList>
            <person name="Lanie J.A."/>
            <person name="Ng W.-L."/>
            <person name="Kazmierczak K.M."/>
            <person name="Andrzejewski T.M."/>
            <person name="Davidsen T.M."/>
            <person name="Wayne K.J."/>
            <person name="Tettelin H."/>
            <person name="Glass J.I."/>
            <person name="Rusch D."/>
            <person name="Podicherti R."/>
            <person name="Tsui H.-C.T."/>
            <person name="Winkler M.E."/>
        </authorList>
    </citation>
    <scope>NUCLEOTIDE SEQUENCE</scope>
</reference>
<evidence type="ECO:0000259" key="2">
    <source>
        <dbReference type="Pfam" id="PF08241"/>
    </source>
</evidence>
<dbReference type="InterPro" id="IPR013216">
    <property type="entry name" value="Methyltransf_11"/>
</dbReference>
<dbReference type="EMBL" id="UINC01200661">
    <property type="protein sequence ID" value="SVE19647.1"/>
    <property type="molecule type" value="Genomic_DNA"/>
</dbReference>
<gene>
    <name evidence="3" type="ORF">METZ01_LOCUS472501</name>
</gene>
<dbReference type="PANTHER" id="PTHR44068:SF11">
    <property type="entry name" value="GERANYL DIPHOSPHATE 2-C-METHYLTRANSFERASE"/>
    <property type="match status" value="1"/>
</dbReference>
<protein>
    <recommendedName>
        <fullName evidence="2">Methyltransferase type 11 domain-containing protein</fullName>
    </recommendedName>
</protein>
<dbReference type="InterPro" id="IPR029063">
    <property type="entry name" value="SAM-dependent_MTases_sf"/>
</dbReference>
<organism evidence="3">
    <name type="scientific">marine metagenome</name>
    <dbReference type="NCBI Taxonomy" id="408172"/>
    <lineage>
        <taxon>unclassified sequences</taxon>
        <taxon>metagenomes</taxon>
        <taxon>ecological metagenomes</taxon>
    </lineage>
</organism>
<dbReference type="SUPFAM" id="SSF53335">
    <property type="entry name" value="S-adenosyl-L-methionine-dependent methyltransferases"/>
    <property type="match status" value="1"/>
</dbReference>
<evidence type="ECO:0000256" key="1">
    <source>
        <dbReference type="ARBA" id="ARBA00022679"/>
    </source>
</evidence>
<keyword evidence="1" id="KW-0808">Transferase</keyword>
<dbReference type="Pfam" id="PF08241">
    <property type="entry name" value="Methyltransf_11"/>
    <property type="match status" value="1"/>
</dbReference>
<dbReference type="Gene3D" id="3.40.50.150">
    <property type="entry name" value="Vaccinia Virus protein VP39"/>
    <property type="match status" value="1"/>
</dbReference>
<feature type="domain" description="Methyltransferase type 11" evidence="2">
    <location>
        <begin position="65"/>
        <end position="159"/>
    </location>
</feature>
<dbReference type="CDD" id="cd02440">
    <property type="entry name" value="AdoMet_MTases"/>
    <property type="match status" value="1"/>
</dbReference>
<sequence>MPEDASKNDLILTRPWEGVVQTAKYERMLQRRSKFLQDLDAYARFLRVIEDILVGRVEKDQPIVEVACGMGFHLLELSNRGWNVRGIEIDPHLCGLSSDAARRFGLNVNSIAGDACDIPLSDSSVSAVFSQSFFEHVYDVDRALGEQIRILKPGGLLVIFDGNFWNPKLLLDLLLFYPLRTQGRHGGLKWLFTKHRVYE</sequence>
<accession>A0A383BHN2</accession>
<dbReference type="InterPro" id="IPR050447">
    <property type="entry name" value="Erg6_SMT_methyltransf"/>
</dbReference>
<evidence type="ECO:0000313" key="3">
    <source>
        <dbReference type="EMBL" id="SVE19647.1"/>
    </source>
</evidence>
<proteinExistence type="predicted"/>